<sequence length="406" mass="44759">MASMIASSKRDLFHVNVCDATPTSTKYNIPSSFDKYSPSGPDAGRSNFSTTTREEYGSYLSTASTKTPNPTAYSVEKTEGQFGAPPKREKDPHLEEETYKVSSKARLSSLGKARRFPEPKMYKDKMGPGLYEPERANKETRGSVLAYSFEKSGRSAISKAKMKIPGTGTYTPQIDSRGGKDLGDASKFGLERILNGTRGFKPRGFSVVPRFEDKPNLGTRIAVSDKYMKKVEAERKKAEAAEAALKKSKVRSTWATSPQFQLFDMSKNRVPGPGEYSPTKIRDFRTGNVKLGHKMPVPGGRGVEGEAVGDDDSFQNQAELVGMALVNDTGDAELDKSMKLYRRNIEREVRGGQLAEAATKEELAGMGKRLFFGMPTPAFPRDHFHDVHKEGEKSDKAKVVRVPQVS</sequence>
<protein>
    <submittedName>
        <fullName evidence="3">Uncharacterized protein</fullName>
    </submittedName>
</protein>
<feature type="region of interest" description="Disordered" evidence="2">
    <location>
        <begin position="382"/>
        <end position="406"/>
    </location>
</feature>
<evidence type="ECO:0000256" key="1">
    <source>
        <dbReference type="SAM" id="Coils"/>
    </source>
</evidence>
<gene>
    <name evidence="3" type="ORF">TeGR_g5983</name>
</gene>
<evidence type="ECO:0000313" key="3">
    <source>
        <dbReference type="EMBL" id="GMI32517.1"/>
    </source>
</evidence>
<feature type="compositionally biased region" description="Polar residues" evidence="2">
    <location>
        <begin position="59"/>
        <end position="72"/>
    </location>
</feature>
<keyword evidence="1" id="KW-0175">Coiled coil</keyword>
<evidence type="ECO:0000313" key="4">
    <source>
        <dbReference type="Proteomes" id="UP001165060"/>
    </source>
</evidence>
<feature type="region of interest" description="Disordered" evidence="2">
    <location>
        <begin position="28"/>
        <end position="106"/>
    </location>
</feature>
<accession>A0ABQ6MSV1</accession>
<feature type="compositionally biased region" description="Basic and acidic residues" evidence="2">
    <location>
        <begin position="382"/>
        <end position="398"/>
    </location>
</feature>
<evidence type="ECO:0000256" key="2">
    <source>
        <dbReference type="SAM" id="MobiDB-lite"/>
    </source>
</evidence>
<dbReference type="Proteomes" id="UP001165060">
    <property type="component" value="Unassembled WGS sequence"/>
</dbReference>
<keyword evidence="4" id="KW-1185">Reference proteome</keyword>
<dbReference type="EMBL" id="BRYB01000549">
    <property type="protein sequence ID" value="GMI32517.1"/>
    <property type="molecule type" value="Genomic_DNA"/>
</dbReference>
<organism evidence="3 4">
    <name type="scientific">Tetraparma gracilis</name>
    <dbReference type="NCBI Taxonomy" id="2962635"/>
    <lineage>
        <taxon>Eukaryota</taxon>
        <taxon>Sar</taxon>
        <taxon>Stramenopiles</taxon>
        <taxon>Ochrophyta</taxon>
        <taxon>Bolidophyceae</taxon>
        <taxon>Parmales</taxon>
        <taxon>Triparmaceae</taxon>
        <taxon>Tetraparma</taxon>
    </lineage>
</organism>
<name>A0ABQ6MSV1_9STRA</name>
<feature type="compositionally biased region" description="Basic and acidic residues" evidence="2">
    <location>
        <begin position="86"/>
        <end position="99"/>
    </location>
</feature>
<feature type="coiled-coil region" evidence="1">
    <location>
        <begin position="224"/>
        <end position="251"/>
    </location>
</feature>
<comment type="caution">
    <text evidence="3">The sequence shown here is derived from an EMBL/GenBank/DDBJ whole genome shotgun (WGS) entry which is preliminary data.</text>
</comment>
<reference evidence="3 4" key="1">
    <citation type="journal article" date="2023" name="Commun. Biol.">
        <title>Genome analysis of Parmales, the sister group of diatoms, reveals the evolutionary specialization of diatoms from phago-mixotrophs to photoautotrophs.</title>
        <authorList>
            <person name="Ban H."/>
            <person name="Sato S."/>
            <person name="Yoshikawa S."/>
            <person name="Yamada K."/>
            <person name="Nakamura Y."/>
            <person name="Ichinomiya M."/>
            <person name="Sato N."/>
            <person name="Blanc-Mathieu R."/>
            <person name="Endo H."/>
            <person name="Kuwata A."/>
            <person name="Ogata H."/>
        </authorList>
    </citation>
    <scope>NUCLEOTIDE SEQUENCE [LARGE SCALE GENOMIC DNA]</scope>
</reference>
<proteinExistence type="predicted"/>